<evidence type="ECO:0000313" key="2">
    <source>
        <dbReference type="EMBL" id="OGF23077.1"/>
    </source>
</evidence>
<name>A0A1F5S8U0_9BACT</name>
<reference evidence="2 3" key="1">
    <citation type="journal article" date="2016" name="Nat. Commun.">
        <title>Thousands of microbial genomes shed light on interconnected biogeochemical processes in an aquifer system.</title>
        <authorList>
            <person name="Anantharaman K."/>
            <person name="Brown C.T."/>
            <person name="Hug L.A."/>
            <person name="Sharon I."/>
            <person name="Castelle C.J."/>
            <person name="Probst A.J."/>
            <person name="Thomas B.C."/>
            <person name="Singh A."/>
            <person name="Wilkins M.J."/>
            <person name="Karaoz U."/>
            <person name="Brodie E.L."/>
            <person name="Williams K.H."/>
            <person name="Hubbard S.S."/>
            <person name="Banfield J.F."/>
        </authorList>
    </citation>
    <scope>NUCLEOTIDE SEQUENCE [LARGE SCALE GENOMIC DNA]</scope>
</reference>
<evidence type="ECO:0008006" key="4">
    <source>
        <dbReference type="Google" id="ProtNLM"/>
    </source>
</evidence>
<feature type="transmembrane region" description="Helical" evidence="1">
    <location>
        <begin position="6"/>
        <end position="28"/>
    </location>
</feature>
<dbReference type="Proteomes" id="UP000176877">
    <property type="component" value="Unassembled WGS sequence"/>
</dbReference>
<keyword evidence="1" id="KW-0812">Transmembrane</keyword>
<comment type="caution">
    <text evidence="2">The sequence shown here is derived from an EMBL/GenBank/DDBJ whole genome shotgun (WGS) entry which is preliminary data.</text>
</comment>
<protein>
    <recommendedName>
        <fullName evidence="4">Tim44-like domain-containing protein</fullName>
    </recommendedName>
</protein>
<gene>
    <name evidence="2" type="ORF">A3D45_01745</name>
</gene>
<evidence type="ECO:0000313" key="3">
    <source>
        <dbReference type="Proteomes" id="UP000176877"/>
    </source>
</evidence>
<proteinExistence type="predicted"/>
<sequence length="199" mass="22427">MNKRIWGIIIIIVGLLLMVAIIYFMFFYKSAAPEPVIEQPVTSVSQTTVTPEPTSQPVTVQPVSPLKKAEVKADDLVRLAAAFAERFGSFSNQSDYGNLRDLRIFMTDNLKTWAENYINNARLKKGDASIYYGIVTKAVLSEVKQFDSDLGQAEILVKTQRRESAGVTGNSTTFYQDIIIKYRLEGSVWRVDGAYWQNK</sequence>
<accession>A0A1F5S8U0</accession>
<evidence type="ECO:0000256" key="1">
    <source>
        <dbReference type="SAM" id="Phobius"/>
    </source>
</evidence>
<dbReference type="EMBL" id="MFFT01000028">
    <property type="protein sequence ID" value="OGF23077.1"/>
    <property type="molecule type" value="Genomic_DNA"/>
</dbReference>
<keyword evidence="1" id="KW-0472">Membrane</keyword>
<organism evidence="2 3">
    <name type="scientific">Candidatus Falkowbacteria bacterium RIFCSPHIGHO2_02_FULL_42_9</name>
    <dbReference type="NCBI Taxonomy" id="1797986"/>
    <lineage>
        <taxon>Bacteria</taxon>
        <taxon>Candidatus Falkowiibacteriota</taxon>
    </lineage>
</organism>
<keyword evidence="1" id="KW-1133">Transmembrane helix</keyword>
<dbReference type="AlphaFoldDB" id="A0A1F5S8U0"/>